<keyword evidence="6" id="KW-1185">Reference proteome</keyword>
<dbReference type="Proteomes" id="UP001272242">
    <property type="component" value="Unassembled WGS sequence"/>
</dbReference>
<dbReference type="Gene3D" id="3.20.20.10">
    <property type="entry name" value="Alanine racemase"/>
    <property type="match status" value="1"/>
</dbReference>
<dbReference type="HAMAP" id="MF_02087">
    <property type="entry name" value="PLP_homeostasis"/>
    <property type="match status" value="1"/>
</dbReference>
<gene>
    <name evidence="5" type="ORF">R5W23_002182</name>
</gene>
<dbReference type="RefSeq" id="WP_320687425.1">
    <property type="nucleotide sequence ID" value="NZ_JAXBLV010000186.1"/>
</dbReference>
<evidence type="ECO:0000313" key="6">
    <source>
        <dbReference type="Proteomes" id="UP001272242"/>
    </source>
</evidence>
<organism evidence="5 6">
    <name type="scientific">Gemmata algarum</name>
    <dbReference type="NCBI Taxonomy" id="2975278"/>
    <lineage>
        <taxon>Bacteria</taxon>
        <taxon>Pseudomonadati</taxon>
        <taxon>Planctomycetota</taxon>
        <taxon>Planctomycetia</taxon>
        <taxon>Gemmatales</taxon>
        <taxon>Gemmataceae</taxon>
        <taxon>Gemmata</taxon>
    </lineage>
</organism>
<dbReference type="InterPro" id="IPR011078">
    <property type="entry name" value="PyrdxlP_homeostasis"/>
</dbReference>
<dbReference type="PIRSF" id="PIRSF004848">
    <property type="entry name" value="YBL036c_PLPDEIII"/>
    <property type="match status" value="1"/>
</dbReference>
<evidence type="ECO:0000313" key="5">
    <source>
        <dbReference type="EMBL" id="MDY3560933.1"/>
    </source>
</evidence>
<reference evidence="6" key="1">
    <citation type="journal article" date="2023" name="Mar. Drugs">
        <title>Gemmata algarum, a Novel Planctomycete Isolated from an Algal Mat, Displays Antimicrobial Activity.</title>
        <authorList>
            <person name="Kumar G."/>
            <person name="Kallscheuer N."/>
            <person name="Kashif M."/>
            <person name="Ahamad S."/>
            <person name="Jagadeeshwari U."/>
            <person name="Pannikurungottu S."/>
            <person name="Haufschild T."/>
            <person name="Kabuu M."/>
            <person name="Sasikala C."/>
            <person name="Jogler C."/>
            <person name="Ramana C."/>
        </authorList>
    </citation>
    <scope>NUCLEOTIDE SEQUENCE [LARGE SCALE GENOMIC DNA]</scope>
    <source>
        <strain evidence="6">JC673</strain>
    </source>
</reference>
<keyword evidence="1 2" id="KW-0663">Pyridoxal phosphate</keyword>
<dbReference type="EMBL" id="JAXBLV010000186">
    <property type="protein sequence ID" value="MDY3560933.1"/>
    <property type="molecule type" value="Genomic_DNA"/>
</dbReference>
<comment type="function">
    <text evidence="2">Pyridoxal 5'-phosphate (PLP)-binding protein, which is involved in PLP homeostasis.</text>
</comment>
<comment type="caution">
    <text evidence="5">The sequence shown here is derived from an EMBL/GenBank/DDBJ whole genome shotgun (WGS) entry which is preliminary data.</text>
</comment>
<evidence type="ECO:0000256" key="1">
    <source>
        <dbReference type="ARBA" id="ARBA00022898"/>
    </source>
</evidence>
<dbReference type="NCBIfam" id="TIGR00044">
    <property type="entry name" value="YggS family pyridoxal phosphate-dependent enzyme"/>
    <property type="match status" value="1"/>
</dbReference>
<dbReference type="InterPro" id="IPR001608">
    <property type="entry name" value="Ala_racemase_N"/>
</dbReference>
<evidence type="ECO:0000259" key="4">
    <source>
        <dbReference type="Pfam" id="PF01168"/>
    </source>
</evidence>
<evidence type="ECO:0000256" key="2">
    <source>
        <dbReference type="HAMAP-Rule" id="MF_02087"/>
    </source>
</evidence>
<dbReference type="CDD" id="cd00635">
    <property type="entry name" value="PLPDE_III_YBL036c_like"/>
    <property type="match status" value="1"/>
</dbReference>
<feature type="domain" description="Alanine racemase N-terminal" evidence="4">
    <location>
        <begin position="20"/>
        <end position="228"/>
    </location>
</feature>
<accession>A0ABU5F1C9</accession>
<feature type="modified residue" description="N6-(pyridoxal phosphate)lysine" evidence="2">
    <location>
        <position position="42"/>
    </location>
</feature>
<dbReference type="PANTHER" id="PTHR10146">
    <property type="entry name" value="PROLINE SYNTHETASE CO-TRANSCRIBED BACTERIAL HOMOLOG PROTEIN"/>
    <property type="match status" value="1"/>
</dbReference>
<dbReference type="Pfam" id="PF01168">
    <property type="entry name" value="Ala_racemase_N"/>
    <property type="match status" value="1"/>
</dbReference>
<protein>
    <recommendedName>
        <fullName evidence="2">Pyridoxal phosphate homeostasis protein</fullName>
        <shortName evidence="2">PLP homeostasis protein</shortName>
    </recommendedName>
</protein>
<dbReference type="PANTHER" id="PTHR10146:SF14">
    <property type="entry name" value="PYRIDOXAL PHOSPHATE HOMEOSTASIS PROTEIN"/>
    <property type="match status" value="1"/>
</dbReference>
<comment type="similarity">
    <text evidence="2 3">Belongs to the pyridoxal phosphate-binding protein YggS/PROSC family.</text>
</comment>
<proteinExistence type="inferred from homology"/>
<dbReference type="InterPro" id="IPR029066">
    <property type="entry name" value="PLP-binding_barrel"/>
</dbReference>
<dbReference type="SUPFAM" id="SSF51419">
    <property type="entry name" value="PLP-binding barrel"/>
    <property type="match status" value="1"/>
</dbReference>
<name>A0ABU5F1C9_9BACT</name>
<evidence type="ECO:0000256" key="3">
    <source>
        <dbReference type="RuleBase" id="RU004514"/>
    </source>
</evidence>
<sequence>MNTSDLQTVLSARLAAVKGRIAEACRRAGRTADSVTLVAVTKTVSPTVAALVPPLGVRALGESRPQELWRKAEAVAGADWHLIGHLQRNKIDRTVPLVSLVHSVDSVRVLDALSAFGRKRGAPVAVLLEVNCSGEESKGGFAPADVPALGDTLAGLGGVDVRGLMTMAAYSDDPASARPTFARLRELRDQLRTRTGLALNELSMGMSNDFEIGVEEGATLVRVGTTLFEGLSEERS</sequence>